<feature type="transmembrane region" description="Helical" evidence="5">
    <location>
        <begin position="559"/>
        <end position="581"/>
    </location>
</feature>
<dbReference type="Gene3D" id="1.20.1250.20">
    <property type="entry name" value="MFS general substrate transporter like domains"/>
    <property type="match status" value="1"/>
</dbReference>
<comment type="caution">
    <text evidence="7">The sequence shown here is derived from an EMBL/GenBank/DDBJ whole genome shotgun (WGS) entry which is preliminary data.</text>
</comment>
<keyword evidence="8" id="KW-1185">Reference proteome</keyword>
<accession>Q54E32</accession>
<feature type="transmembrane region" description="Helical" evidence="5">
    <location>
        <begin position="432"/>
        <end position="451"/>
    </location>
</feature>
<dbReference type="GeneID" id="8628361"/>
<dbReference type="VEuPathDB" id="AmoebaDB:DDB_G0291824"/>
<organism evidence="7 8">
    <name type="scientific">Dictyostelium discoideum</name>
    <name type="common">Social amoeba</name>
    <dbReference type="NCBI Taxonomy" id="44689"/>
    <lineage>
        <taxon>Eukaryota</taxon>
        <taxon>Amoebozoa</taxon>
        <taxon>Evosea</taxon>
        <taxon>Eumycetozoa</taxon>
        <taxon>Dictyostelia</taxon>
        <taxon>Dictyosteliales</taxon>
        <taxon>Dictyosteliaceae</taxon>
        <taxon>Dictyostelium</taxon>
    </lineage>
</organism>
<evidence type="ECO:0000259" key="6">
    <source>
        <dbReference type="PROSITE" id="PS50850"/>
    </source>
</evidence>
<feature type="transmembrane region" description="Helical" evidence="5">
    <location>
        <begin position="368"/>
        <end position="389"/>
    </location>
</feature>
<dbReference type="HOGENOM" id="CLU_480968_0_0_1"/>
<dbReference type="GO" id="GO:0022857">
    <property type="term" value="F:transmembrane transporter activity"/>
    <property type="evidence" value="ECO:0000318"/>
    <property type="project" value="GO_Central"/>
</dbReference>
<dbReference type="PANTHER" id="PTHR23510">
    <property type="entry name" value="INNER MEMBRANE TRANSPORT PROTEIN YAJR"/>
    <property type="match status" value="1"/>
</dbReference>
<evidence type="ECO:0000256" key="4">
    <source>
        <dbReference type="ARBA" id="ARBA00023136"/>
    </source>
</evidence>
<dbReference type="SUPFAM" id="SSF103473">
    <property type="entry name" value="MFS general substrate transporter"/>
    <property type="match status" value="1"/>
</dbReference>
<sequence length="625" mass="68112">MSENIKSGIELNFEKQDLFDFKKNGGVPGSGGGNIIEEKKIGGLNKRDRKVSIGIVFAIFFFQEFARGIIVPSAPAYSNLIGGVGDASLLGLVISSFSFGRLVATIGLGFISSNSYYKKIFSVSIIFCIIGSFWYSFAYLDHGSAKFGEISVVASRAVLGFGAGTLSVGRSFITDVTEVAERTALISLSAAVQFLGYAVSPIVGSFLSFLPAFKIGTVDIDYLTSPGWFLGFQNFLLLLTILYFFKNPKSTQPTTVRKNNGFENKGGANNNSTNNLVSMTRDIEEQYYLSASSNSIKAINNFEDDNSGNTGVAEEITNGDENTIMEMNFGISNSGSICDASSTLNEEKEKEKEKKENIYKIILKDKRALISLIIFVLLNFFIRAVLGIYETLGTPLYDSLNSNSAVTDLSSDSFSNSGSGSSDSNGMNIDSGSGYFFGGLGFVGIFFLLLISWASKKEIIHDYWIYNFGNVCVAIGCFISMAHHLTWTRYMLSYLFVYGIGFPISQTVIVSIFSKVLSNTIGNASQGLLISIITSAGSLGRVVGPLFCSALYSDKKGDQLPIFAFAFSFSIFILIVSIFMIPTEIAKIKYINCSSDSIKAKQKVPLLFDVDDNDNNDDDEKFLIN</sequence>
<keyword evidence="3 5" id="KW-1133">Transmembrane helix</keyword>
<dbReference type="InterPro" id="IPR020846">
    <property type="entry name" value="MFS_dom"/>
</dbReference>
<dbReference type="InParanoid" id="Q54E32"/>
<evidence type="ECO:0000313" key="7">
    <source>
        <dbReference type="EMBL" id="EAL61533.1"/>
    </source>
</evidence>
<dbReference type="InterPro" id="IPR051068">
    <property type="entry name" value="MFS_Domain-Containing_Protein"/>
</dbReference>
<feature type="transmembrane region" description="Helical" evidence="5">
    <location>
        <begin position="120"/>
        <end position="140"/>
    </location>
</feature>
<dbReference type="eggNOG" id="KOG2325">
    <property type="taxonomic scope" value="Eukaryota"/>
</dbReference>
<dbReference type="InterPro" id="IPR011701">
    <property type="entry name" value="MFS"/>
</dbReference>
<evidence type="ECO:0000256" key="3">
    <source>
        <dbReference type="ARBA" id="ARBA00022989"/>
    </source>
</evidence>
<dbReference type="Pfam" id="PF07690">
    <property type="entry name" value="MFS_1"/>
    <property type="match status" value="1"/>
</dbReference>
<dbReference type="PROSITE" id="PS50850">
    <property type="entry name" value="MFS"/>
    <property type="match status" value="1"/>
</dbReference>
<dbReference type="EMBL" id="AAFI02000185">
    <property type="protein sequence ID" value="EAL61533.1"/>
    <property type="molecule type" value="Genomic_DNA"/>
</dbReference>
<protein>
    <recommendedName>
        <fullName evidence="6">Major facilitator superfamily (MFS) profile domain-containing protein</fullName>
    </recommendedName>
</protein>
<feature type="transmembrane region" description="Helical" evidence="5">
    <location>
        <begin position="152"/>
        <end position="173"/>
    </location>
</feature>
<dbReference type="AlphaFoldDB" id="Q54E32"/>
<feature type="transmembrane region" description="Helical" evidence="5">
    <location>
        <begin position="463"/>
        <end position="483"/>
    </location>
</feature>
<dbReference type="dictyBase" id="DDB_G0291824"/>
<dbReference type="Proteomes" id="UP000002195">
    <property type="component" value="Unassembled WGS sequence"/>
</dbReference>
<dbReference type="RefSeq" id="XP_629955.1">
    <property type="nucleotide sequence ID" value="XM_629953.1"/>
</dbReference>
<dbReference type="PANTHER" id="PTHR23510:SF2">
    <property type="entry name" value="MAJOR FACILITATOR SUPERFAMILY (MFS) PROFILE DOMAIN-CONTAINING PROTEIN"/>
    <property type="match status" value="1"/>
</dbReference>
<proteinExistence type="predicted"/>
<evidence type="ECO:0000313" key="8">
    <source>
        <dbReference type="Proteomes" id="UP000002195"/>
    </source>
</evidence>
<feature type="transmembrane region" description="Helical" evidence="5">
    <location>
        <begin position="185"/>
        <end position="207"/>
    </location>
</feature>
<evidence type="ECO:0000256" key="1">
    <source>
        <dbReference type="ARBA" id="ARBA00004141"/>
    </source>
</evidence>
<gene>
    <name evidence="7" type="ORF">DDB_G0291824</name>
</gene>
<feature type="transmembrane region" description="Helical" evidence="5">
    <location>
        <begin position="528"/>
        <end position="553"/>
    </location>
</feature>
<dbReference type="InterPro" id="IPR036259">
    <property type="entry name" value="MFS_trans_sf"/>
</dbReference>
<reference evidence="7 8" key="1">
    <citation type="journal article" date="2005" name="Nature">
        <title>The genome of the social amoeba Dictyostelium discoideum.</title>
        <authorList>
            <consortium name="The Dictyostelium discoideum Sequencing Consortium"/>
            <person name="Eichinger L."/>
            <person name="Pachebat J.A."/>
            <person name="Glockner G."/>
            <person name="Rajandream M.A."/>
            <person name="Sucgang R."/>
            <person name="Berriman M."/>
            <person name="Song J."/>
            <person name="Olsen R."/>
            <person name="Szafranski K."/>
            <person name="Xu Q."/>
            <person name="Tunggal B."/>
            <person name="Kummerfeld S."/>
            <person name="Madera M."/>
            <person name="Konfortov B.A."/>
            <person name="Rivero F."/>
            <person name="Bankier A.T."/>
            <person name="Lehmann R."/>
            <person name="Hamlin N."/>
            <person name="Davies R."/>
            <person name="Gaudet P."/>
            <person name="Fey P."/>
            <person name="Pilcher K."/>
            <person name="Chen G."/>
            <person name="Saunders D."/>
            <person name="Sodergren E."/>
            <person name="Davis P."/>
            <person name="Kerhornou A."/>
            <person name="Nie X."/>
            <person name="Hall N."/>
            <person name="Anjard C."/>
            <person name="Hemphill L."/>
            <person name="Bason N."/>
            <person name="Farbrother P."/>
            <person name="Desany B."/>
            <person name="Just E."/>
            <person name="Morio T."/>
            <person name="Rost R."/>
            <person name="Churcher C."/>
            <person name="Cooper J."/>
            <person name="Haydock S."/>
            <person name="van Driessche N."/>
            <person name="Cronin A."/>
            <person name="Goodhead I."/>
            <person name="Muzny D."/>
            <person name="Mourier T."/>
            <person name="Pain A."/>
            <person name="Lu M."/>
            <person name="Harper D."/>
            <person name="Lindsay R."/>
            <person name="Hauser H."/>
            <person name="James K."/>
            <person name="Quiles M."/>
            <person name="Madan Babu M."/>
            <person name="Saito T."/>
            <person name="Buchrieser C."/>
            <person name="Wardroper A."/>
            <person name="Felder M."/>
            <person name="Thangavelu M."/>
            <person name="Johnson D."/>
            <person name="Knights A."/>
            <person name="Loulseged H."/>
            <person name="Mungall K."/>
            <person name="Oliver K."/>
            <person name="Price C."/>
            <person name="Quail M.A."/>
            <person name="Urushihara H."/>
            <person name="Hernandez J."/>
            <person name="Rabbinowitsch E."/>
            <person name="Steffen D."/>
            <person name="Sanders M."/>
            <person name="Ma J."/>
            <person name="Kohara Y."/>
            <person name="Sharp S."/>
            <person name="Simmonds M."/>
            <person name="Spiegler S."/>
            <person name="Tivey A."/>
            <person name="Sugano S."/>
            <person name="White B."/>
            <person name="Walker D."/>
            <person name="Woodward J."/>
            <person name="Winckler T."/>
            <person name="Tanaka Y."/>
            <person name="Shaulsky G."/>
            <person name="Schleicher M."/>
            <person name="Weinstock G."/>
            <person name="Rosenthal A."/>
            <person name="Cox E.C."/>
            <person name="Chisholm R.L."/>
            <person name="Gibbs R."/>
            <person name="Loomis W.F."/>
            <person name="Platzer M."/>
            <person name="Kay R.R."/>
            <person name="Williams J."/>
            <person name="Dear P.H."/>
            <person name="Noegel A.A."/>
            <person name="Barrell B."/>
            <person name="Kuspa A."/>
        </authorList>
    </citation>
    <scope>NUCLEOTIDE SEQUENCE [LARGE SCALE GENOMIC DNA]</scope>
    <source>
        <strain evidence="7 8">AX4</strain>
    </source>
</reference>
<dbReference type="KEGG" id="ddi:DDB_G0291824"/>
<keyword evidence="2 5" id="KW-0812">Transmembrane</keyword>
<dbReference type="GO" id="GO:0016020">
    <property type="term" value="C:membrane"/>
    <property type="evidence" value="ECO:0000318"/>
    <property type="project" value="GO_Central"/>
</dbReference>
<name>Q54E32_DICDI</name>
<feature type="transmembrane region" description="Helical" evidence="5">
    <location>
        <begin position="495"/>
        <end position="516"/>
    </location>
</feature>
<dbReference type="PhylomeDB" id="Q54E32"/>
<evidence type="ECO:0000256" key="2">
    <source>
        <dbReference type="ARBA" id="ARBA00022692"/>
    </source>
</evidence>
<feature type="transmembrane region" description="Helical" evidence="5">
    <location>
        <begin position="227"/>
        <end position="245"/>
    </location>
</feature>
<feature type="domain" description="Major facilitator superfamily (MFS) profile" evidence="6">
    <location>
        <begin position="52"/>
        <end position="585"/>
    </location>
</feature>
<feature type="transmembrane region" description="Helical" evidence="5">
    <location>
        <begin position="51"/>
        <end position="70"/>
    </location>
</feature>
<evidence type="ECO:0000256" key="5">
    <source>
        <dbReference type="SAM" id="Phobius"/>
    </source>
</evidence>
<keyword evidence="4 5" id="KW-0472">Membrane</keyword>
<comment type="subcellular location">
    <subcellularLocation>
        <location evidence="1">Membrane</location>
        <topology evidence="1">Multi-pass membrane protein</topology>
    </subcellularLocation>
</comment>
<dbReference type="FunCoup" id="Q54E32">
    <property type="interactions" value="1"/>
</dbReference>
<feature type="transmembrane region" description="Helical" evidence="5">
    <location>
        <begin position="90"/>
        <end position="111"/>
    </location>
</feature>
<dbReference type="PaxDb" id="44689-DDB0184088"/>